<dbReference type="InterPro" id="IPR036388">
    <property type="entry name" value="WH-like_DNA-bd_sf"/>
</dbReference>
<gene>
    <name evidence="6" type="ORF">NIES593_18255</name>
</gene>
<dbReference type="RefSeq" id="WP_073600942.1">
    <property type="nucleotide sequence ID" value="NZ_MRCB01000028.1"/>
</dbReference>
<keyword evidence="1" id="KW-0805">Transcription regulation</keyword>
<dbReference type="InterPro" id="IPR013324">
    <property type="entry name" value="RNA_pol_sigma_r3/r4-like"/>
</dbReference>
<dbReference type="PROSITE" id="PS00715">
    <property type="entry name" value="SIGMA70_1"/>
    <property type="match status" value="1"/>
</dbReference>
<dbReference type="Pfam" id="PF08281">
    <property type="entry name" value="Sigma70_r4_2"/>
    <property type="match status" value="1"/>
</dbReference>
<dbReference type="EMBL" id="MRCB01000028">
    <property type="protein sequence ID" value="OKH20622.1"/>
    <property type="molecule type" value="Genomic_DNA"/>
</dbReference>
<evidence type="ECO:0000259" key="5">
    <source>
        <dbReference type="PROSITE" id="PS00715"/>
    </source>
</evidence>
<dbReference type="NCBIfam" id="TIGR02937">
    <property type="entry name" value="sigma70-ECF"/>
    <property type="match status" value="1"/>
</dbReference>
<dbReference type="SUPFAM" id="SSF88946">
    <property type="entry name" value="Sigma2 domain of RNA polymerase sigma factors"/>
    <property type="match status" value="1"/>
</dbReference>
<dbReference type="PANTHER" id="PTHR30385:SF4">
    <property type="entry name" value="RNA POLYMERASE SIGMA-E FACTOR"/>
    <property type="match status" value="1"/>
</dbReference>
<comment type="caution">
    <text evidence="6">The sequence shown here is derived from an EMBL/GenBank/DDBJ whole genome shotgun (WGS) entry which is preliminary data.</text>
</comment>
<dbReference type="OrthoDB" id="1185556at2"/>
<dbReference type="SUPFAM" id="SSF88659">
    <property type="entry name" value="Sigma3 and sigma4 domains of RNA polymerase sigma factors"/>
    <property type="match status" value="2"/>
</dbReference>
<sequence>MTTQSSTIRNIELLSAYSRNPSLKLRNKLVELNAGLVRQVAHRLSKQCTESYEDLVQIGFIGLIRAIERFNPQQGCAFSSFAIPYIRGEILHYLRDKGHIMRIPRRWQELYAKGKTLRKELTLSLGRSPRESEVAKALGISLQEWHECQLAQQNRLLVSLDATIGQSADSQITFGDTLPDPRCQAEAAIAEERLQLQRAMNQLEDKTKAAIECVFLRDLPRKEAAKQIGISPMTVTRHLQKGIDRLGVLLQPQAA</sequence>
<dbReference type="InterPro" id="IPR007627">
    <property type="entry name" value="RNA_pol_sigma70_r2"/>
</dbReference>
<keyword evidence="4" id="KW-0804">Transcription</keyword>
<dbReference type="GO" id="GO:0016987">
    <property type="term" value="F:sigma factor activity"/>
    <property type="evidence" value="ECO:0007669"/>
    <property type="project" value="UniProtKB-KW"/>
</dbReference>
<evidence type="ECO:0000256" key="4">
    <source>
        <dbReference type="ARBA" id="ARBA00023163"/>
    </source>
</evidence>
<dbReference type="GO" id="GO:0006352">
    <property type="term" value="P:DNA-templated transcription initiation"/>
    <property type="evidence" value="ECO:0007669"/>
    <property type="project" value="InterPro"/>
</dbReference>
<dbReference type="NCBIfam" id="NF005644">
    <property type="entry name" value="PRK07408.1"/>
    <property type="match status" value="1"/>
</dbReference>
<dbReference type="InterPro" id="IPR013325">
    <property type="entry name" value="RNA_pol_sigma_r2"/>
</dbReference>
<dbReference type="InterPro" id="IPR007624">
    <property type="entry name" value="RNA_pol_sigma70_r3"/>
</dbReference>
<dbReference type="Pfam" id="PF04539">
    <property type="entry name" value="Sigma70_r3"/>
    <property type="match status" value="1"/>
</dbReference>
<keyword evidence="7" id="KW-1185">Reference proteome</keyword>
<evidence type="ECO:0000256" key="1">
    <source>
        <dbReference type="ARBA" id="ARBA00023015"/>
    </source>
</evidence>
<dbReference type="InterPro" id="IPR000943">
    <property type="entry name" value="RNA_pol_sigma70"/>
</dbReference>
<keyword evidence="2" id="KW-0731">Sigma factor</keyword>
<evidence type="ECO:0000313" key="6">
    <source>
        <dbReference type="EMBL" id="OKH20622.1"/>
    </source>
</evidence>
<dbReference type="AlphaFoldDB" id="A0A1U7HAJ7"/>
<dbReference type="STRING" id="1921803.NIES593_18255"/>
<dbReference type="InterPro" id="IPR014284">
    <property type="entry name" value="RNA_pol_sigma-70_dom"/>
</dbReference>
<dbReference type="Pfam" id="PF04542">
    <property type="entry name" value="Sigma70_r2"/>
    <property type="match status" value="1"/>
</dbReference>
<feature type="domain" description="RNA polymerase sigma-70" evidence="5">
    <location>
        <begin position="54"/>
        <end position="67"/>
    </location>
</feature>
<dbReference type="InterPro" id="IPR013249">
    <property type="entry name" value="RNA_pol_sigma70_r4_t2"/>
</dbReference>
<dbReference type="PANTHER" id="PTHR30385">
    <property type="entry name" value="SIGMA FACTOR F FLAGELLAR"/>
    <property type="match status" value="1"/>
</dbReference>
<name>A0A1U7HAJ7_9CYAN</name>
<keyword evidence="3" id="KW-0238">DNA-binding</keyword>
<reference evidence="6 7" key="1">
    <citation type="submission" date="2016-11" db="EMBL/GenBank/DDBJ databases">
        <title>Draft Genome Sequences of Nine Cyanobacterial Strains from Diverse Habitats.</title>
        <authorList>
            <person name="Zhu T."/>
            <person name="Hou S."/>
            <person name="Lu X."/>
            <person name="Hess W.R."/>
        </authorList>
    </citation>
    <scope>NUCLEOTIDE SEQUENCE [LARGE SCALE GENOMIC DNA]</scope>
    <source>
        <strain evidence="6 7">NIES-593</strain>
    </source>
</reference>
<evidence type="ECO:0000313" key="7">
    <source>
        <dbReference type="Proteomes" id="UP000186868"/>
    </source>
</evidence>
<dbReference type="Gene3D" id="1.10.1740.10">
    <property type="match status" value="1"/>
</dbReference>
<accession>A0A1U7HAJ7</accession>
<dbReference type="Proteomes" id="UP000186868">
    <property type="component" value="Unassembled WGS sequence"/>
</dbReference>
<dbReference type="Gene3D" id="1.10.10.10">
    <property type="entry name" value="Winged helix-like DNA-binding domain superfamily/Winged helix DNA-binding domain"/>
    <property type="match status" value="2"/>
</dbReference>
<protein>
    <submittedName>
        <fullName evidence="6">RNA polymerase subunit sigma</fullName>
    </submittedName>
</protein>
<evidence type="ECO:0000256" key="3">
    <source>
        <dbReference type="ARBA" id="ARBA00023125"/>
    </source>
</evidence>
<dbReference type="GO" id="GO:0003677">
    <property type="term" value="F:DNA binding"/>
    <property type="evidence" value="ECO:0007669"/>
    <property type="project" value="UniProtKB-KW"/>
</dbReference>
<proteinExistence type="predicted"/>
<evidence type="ECO:0000256" key="2">
    <source>
        <dbReference type="ARBA" id="ARBA00023082"/>
    </source>
</evidence>
<organism evidence="6 7">
    <name type="scientific">Hydrococcus rivularis NIES-593</name>
    <dbReference type="NCBI Taxonomy" id="1921803"/>
    <lineage>
        <taxon>Bacteria</taxon>
        <taxon>Bacillati</taxon>
        <taxon>Cyanobacteriota</taxon>
        <taxon>Cyanophyceae</taxon>
        <taxon>Pleurocapsales</taxon>
        <taxon>Hydrococcaceae</taxon>
        <taxon>Hydrococcus</taxon>
    </lineage>
</organism>